<evidence type="ECO:0000256" key="2">
    <source>
        <dbReference type="ARBA" id="ARBA00022723"/>
    </source>
</evidence>
<keyword evidence="4" id="KW-0862">Zinc</keyword>
<protein>
    <submittedName>
        <fullName evidence="7">DNA repair protein</fullName>
    </submittedName>
</protein>
<evidence type="ECO:0000256" key="4">
    <source>
        <dbReference type="ARBA" id="ARBA00022833"/>
    </source>
</evidence>
<proteinExistence type="predicted"/>
<dbReference type="EMBL" id="CP032869">
    <property type="protein sequence ID" value="AYL96687.1"/>
    <property type="molecule type" value="Genomic_DNA"/>
</dbReference>
<evidence type="ECO:0000313" key="7">
    <source>
        <dbReference type="EMBL" id="AYL96687.1"/>
    </source>
</evidence>
<reference evidence="7 8" key="1">
    <citation type="submission" date="2018-10" db="EMBL/GenBank/DDBJ databases">
        <title>Genome sequencing of Mucilaginibacter sp. HYN0043.</title>
        <authorList>
            <person name="Kim M."/>
            <person name="Yi H."/>
        </authorList>
    </citation>
    <scope>NUCLEOTIDE SEQUENCE [LARGE SCALE GENOMIC DNA]</scope>
    <source>
        <strain evidence="7 8">HYN0043</strain>
    </source>
</reference>
<dbReference type="Gene3D" id="3.40.140.10">
    <property type="entry name" value="Cytidine Deaminase, domain 2"/>
    <property type="match status" value="1"/>
</dbReference>
<dbReference type="PROSITE" id="PS01302">
    <property type="entry name" value="UPF0758"/>
    <property type="match status" value="1"/>
</dbReference>
<keyword evidence="2" id="KW-0479">Metal-binding</keyword>
<evidence type="ECO:0000259" key="6">
    <source>
        <dbReference type="PROSITE" id="PS50249"/>
    </source>
</evidence>
<evidence type="ECO:0000256" key="5">
    <source>
        <dbReference type="ARBA" id="ARBA00023049"/>
    </source>
</evidence>
<dbReference type="KEGG" id="muh:HYN43_015880"/>
<dbReference type="OrthoDB" id="9804482at2"/>
<dbReference type="Proteomes" id="UP000270046">
    <property type="component" value="Chromosome"/>
</dbReference>
<keyword evidence="8" id="KW-1185">Reference proteome</keyword>
<dbReference type="AlphaFoldDB" id="A0A494VMW6"/>
<evidence type="ECO:0000313" key="8">
    <source>
        <dbReference type="Proteomes" id="UP000270046"/>
    </source>
</evidence>
<dbReference type="GO" id="GO:0006508">
    <property type="term" value="P:proteolysis"/>
    <property type="evidence" value="ECO:0007669"/>
    <property type="project" value="UniProtKB-KW"/>
</dbReference>
<sequence length="166" mass="18832">MNFYQVAEIELIYKRGCKASERPQINKAEQAYRLLLDQWDKNKLEFVEQAKMLLLNKANRVLGITNLSTGGIAGTIVDPKLVFVTALKANASAIILAHNHPSGNLNPSAQDQRMTRQMMEAGKLLDIQVIEHLIITDEGFYSFAEEMAYRKVDRHGAIYYEAMQPF</sequence>
<feature type="domain" description="MPN" evidence="6">
    <location>
        <begin position="24"/>
        <end position="149"/>
    </location>
</feature>
<dbReference type="GO" id="GO:0046872">
    <property type="term" value="F:metal ion binding"/>
    <property type="evidence" value="ECO:0007669"/>
    <property type="project" value="UniProtKB-KW"/>
</dbReference>
<gene>
    <name evidence="7" type="ORF">HYN43_015880</name>
</gene>
<dbReference type="PANTHER" id="PTHR30471">
    <property type="entry name" value="DNA REPAIR PROTEIN RADC"/>
    <property type="match status" value="1"/>
</dbReference>
<dbReference type="RefSeq" id="WP_119410281.1">
    <property type="nucleotide sequence ID" value="NZ_CP032869.1"/>
</dbReference>
<dbReference type="PANTHER" id="PTHR30471:SF3">
    <property type="entry name" value="UPF0758 PROTEIN YEES-RELATED"/>
    <property type="match status" value="1"/>
</dbReference>
<name>A0A494VMW6_9SPHI</name>
<accession>A0A494VMW6</accession>
<keyword evidence="3" id="KW-0378">Hydrolase</keyword>
<dbReference type="Pfam" id="PF04002">
    <property type="entry name" value="RadC"/>
    <property type="match status" value="1"/>
</dbReference>
<evidence type="ECO:0000256" key="3">
    <source>
        <dbReference type="ARBA" id="ARBA00022801"/>
    </source>
</evidence>
<keyword evidence="5" id="KW-0482">Metalloprotease</keyword>
<dbReference type="InterPro" id="IPR001405">
    <property type="entry name" value="UPF0758"/>
</dbReference>
<dbReference type="CDD" id="cd08071">
    <property type="entry name" value="MPN_DUF2466"/>
    <property type="match status" value="1"/>
</dbReference>
<dbReference type="InterPro" id="IPR020891">
    <property type="entry name" value="UPF0758_CS"/>
</dbReference>
<dbReference type="GO" id="GO:0008237">
    <property type="term" value="F:metallopeptidase activity"/>
    <property type="evidence" value="ECO:0007669"/>
    <property type="project" value="UniProtKB-KW"/>
</dbReference>
<keyword evidence="1" id="KW-0645">Protease</keyword>
<dbReference type="InterPro" id="IPR025657">
    <property type="entry name" value="RadC_JAB"/>
</dbReference>
<dbReference type="InterPro" id="IPR037518">
    <property type="entry name" value="MPN"/>
</dbReference>
<organism evidence="7 8">
    <name type="scientific">Mucilaginibacter celer</name>
    <dbReference type="NCBI Taxonomy" id="2305508"/>
    <lineage>
        <taxon>Bacteria</taxon>
        <taxon>Pseudomonadati</taxon>
        <taxon>Bacteroidota</taxon>
        <taxon>Sphingobacteriia</taxon>
        <taxon>Sphingobacteriales</taxon>
        <taxon>Sphingobacteriaceae</taxon>
        <taxon>Mucilaginibacter</taxon>
    </lineage>
</organism>
<evidence type="ECO:0000256" key="1">
    <source>
        <dbReference type="ARBA" id="ARBA00022670"/>
    </source>
</evidence>
<dbReference type="PROSITE" id="PS50249">
    <property type="entry name" value="MPN"/>
    <property type="match status" value="1"/>
</dbReference>